<dbReference type="AlphaFoldDB" id="A0A644VI32"/>
<comment type="caution">
    <text evidence="1">The sequence shown here is derived from an EMBL/GenBank/DDBJ whole genome shotgun (WGS) entry which is preliminary data.</text>
</comment>
<evidence type="ECO:0000313" key="1">
    <source>
        <dbReference type="EMBL" id="MPL90941.1"/>
    </source>
</evidence>
<protein>
    <submittedName>
        <fullName evidence="1">Uncharacterized protein</fullName>
    </submittedName>
</protein>
<organism evidence="1">
    <name type="scientific">bioreactor metagenome</name>
    <dbReference type="NCBI Taxonomy" id="1076179"/>
    <lineage>
        <taxon>unclassified sequences</taxon>
        <taxon>metagenomes</taxon>
        <taxon>ecological metagenomes</taxon>
    </lineage>
</organism>
<proteinExistence type="predicted"/>
<reference evidence="1" key="1">
    <citation type="submission" date="2019-08" db="EMBL/GenBank/DDBJ databases">
        <authorList>
            <person name="Kucharzyk K."/>
            <person name="Murdoch R.W."/>
            <person name="Higgins S."/>
            <person name="Loffler F."/>
        </authorList>
    </citation>
    <scope>NUCLEOTIDE SEQUENCE</scope>
</reference>
<gene>
    <name evidence="1" type="ORF">SDC9_36999</name>
</gene>
<accession>A0A644VI32</accession>
<sequence>MSTITVKKAKLKDRSLEVNLEETINTPGGGSVTNEILKKCNTLVHDDLIAAFDRLKVHMVKACDFKKSELITGESIENFDLSLLSDYRVKGFSIGGQDDNEGVVLIGSREFASGKILNIITPFIRYADEVDPYEFAPELADAINAAVYEVEQYLFENKYAIKQLEIPFDEEDQENSEAA</sequence>
<name>A0A644VI32_9ZZZZ</name>
<dbReference type="EMBL" id="VSSQ01000316">
    <property type="protein sequence ID" value="MPL90941.1"/>
    <property type="molecule type" value="Genomic_DNA"/>
</dbReference>